<accession>A0A1V6TC44</accession>
<dbReference type="STRING" id="254877.A0A1V6TC44"/>
<keyword evidence="1" id="KW-0479">Metal-binding</keyword>
<dbReference type="Proteomes" id="UP000191342">
    <property type="component" value="Unassembled WGS sequence"/>
</dbReference>
<keyword evidence="1" id="KW-0863">Zinc-finger</keyword>
<evidence type="ECO:0000259" key="2">
    <source>
        <dbReference type="PROSITE" id="PS50089"/>
    </source>
</evidence>
<feature type="domain" description="RING-type" evidence="2">
    <location>
        <begin position="198"/>
        <end position="250"/>
    </location>
</feature>
<dbReference type="EMBL" id="MLQL01000010">
    <property type="protein sequence ID" value="OQE23968.1"/>
    <property type="molecule type" value="Genomic_DNA"/>
</dbReference>
<dbReference type="InterPro" id="IPR001841">
    <property type="entry name" value="Znf_RING"/>
</dbReference>
<dbReference type="AlphaFoldDB" id="A0A1V6TC44"/>
<comment type="caution">
    <text evidence="3">The sequence shown here is derived from an EMBL/GenBank/DDBJ whole genome shotgun (WGS) entry which is preliminary data.</text>
</comment>
<gene>
    <name evidence="3" type="ORF">PENFLA_c010G04201</name>
</gene>
<evidence type="ECO:0000313" key="4">
    <source>
        <dbReference type="Proteomes" id="UP000191342"/>
    </source>
</evidence>
<protein>
    <recommendedName>
        <fullName evidence="2">RING-type domain-containing protein</fullName>
    </recommendedName>
</protein>
<sequence>MPLPRPSGSNVPSPSCRAQYVVYHPDGLWMFRPAECYYCRSEGSRKNSPDHVKQNKPPAPTVQCTLCLNRMIWPEEYRASFKESDFICPLCTSGYDVTTTLEVTPYKLFAENTFSWLVQDANGPEVCFQKDFNFHIRSESIFQIFTRLGIEGFLSRIRLFPSSEPQLRYDGKPIHNSKELVSALQKLVADGKTSDNKCSLCFDQCRKVYPACGRDGCPQRMCATCLERWHKHNSAGCVINTEMLGCPFCRRYPIPRLLAKYGLLIHSVEDIDKAVRDKRKFIYAWCFECATAKVVRERSCTLGKPLELKGWICDECLWEILRKRSVDVSTVIEDT</sequence>
<reference evidence="4" key="1">
    <citation type="journal article" date="2017" name="Nat. Microbiol.">
        <title>Global analysis of biosynthetic gene clusters reveals vast potential of secondary metabolite production in Penicillium species.</title>
        <authorList>
            <person name="Nielsen J.C."/>
            <person name="Grijseels S."/>
            <person name="Prigent S."/>
            <person name="Ji B."/>
            <person name="Dainat J."/>
            <person name="Nielsen K.F."/>
            <person name="Frisvad J.C."/>
            <person name="Workman M."/>
            <person name="Nielsen J."/>
        </authorList>
    </citation>
    <scope>NUCLEOTIDE SEQUENCE [LARGE SCALE GENOMIC DNA]</scope>
    <source>
        <strain evidence="4">IBT 14082</strain>
    </source>
</reference>
<keyword evidence="4" id="KW-1185">Reference proteome</keyword>
<organism evidence="3 4">
    <name type="scientific">Penicillium flavigenum</name>
    <dbReference type="NCBI Taxonomy" id="254877"/>
    <lineage>
        <taxon>Eukaryota</taxon>
        <taxon>Fungi</taxon>
        <taxon>Dikarya</taxon>
        <taxon>Ascomycota</taxon>
        <taxon>Pezizomycotina</taxon>
        <taxon>Eurotiomycetes</taxon>
        <taxon>Eurotiomycetidae</taxon>
        <taxon>Eurotiales</taxon>
        <taxon>Aspergillaceae</taxon>
        <taxon>Penicillium</taxon>
    </lineage>
</organism>
<proteinExistence type="predicted"/>
<evidence type="ECO:0000256" key="1">
    <source>
        <dbReference type="PROSITE-ProRule" id="PRU00175"/>
    </source>
</evidence>
<keyword evidence="1" id="KW-0862">Zinc</keyword>
<dbReference type="OrthoDB" id="10009520at2759"/>
<dbReference type="PROSITE" id="PS50089">
    <property type="entry name" value="ZF_RING_2"/>
    <property type="match status" value="1"/>
</dbReference>
<dbReference type="GO" id="GO:0008270">
    <property type="term" value="F:zinc ion binding"/>
    <property type="evidence" value="ECO:0007669"/>
    <property type="project" value="UniProtKB-KW"/>
</dbReference>
<name>A0A1V6TC44_9EURO</name>
<evidence type="ECO:0000313" key="3">
    <source>
        <dbReference type="EMBL" id="OQE23968.1"/>
    </source>
</evidence>